<sequence length="146" mass="16090">MIALIQRVTSASVTVDQQCISSIDEGILLLLGVEKADTPAITKRMAERVCRYRIFEDTSGKMNLSLLNIQGSLLVVSQFTLPADTTRGSRPSFTPAASPELGYALYQEFIKQSHVLIPNVQEGQFGADMKVQLTNDGPVTFWLQQN</sequence>
<evidence type="ECO:0000256" key="3">
    <source>
        <dbReference type="HAMAP-Rule" id="MF_00518"/>
    </source>
</evidence>
<evidence type="ECO:0000256" key="2">
    <source>
        <dbReference type="ARBA" id="ARBA00022801"/>
    </source>
</evidence>
<dbReference type="NCBIfam" id="TIGR00256">
    <property type="entry name" value="D-aminoacyl-tRNA deacylase"/>
    <property type="match status" value="1"/>
</dbReference>
<comment type="domain">
    <text evidence="3">A Gly-cisPro motif from one monomer fits into the active site of the other monomer to allow specific chiral rejection of L-amino acids.</text>
</comment>
<dbReference type="Gene3D" id="3.50.80.10">
    <property type="entry name" value="D-tyrosyl-tRNA(Tyr) deacylase"/>
    <property type="match status" value="1"/>
</dbReference>
<dbReference type="InterPro" id="IPR023509">
    <property type="entry name" value="DTD-like_sf"/>
</dbReference>
<organism evidence="4">
    <name type="scientific">uncultured Thiotrichaceae bacterium</name>
    <dbReference type="NCBI Taxonomy" id="298394"/>
    <lineage>
        <taxon>Bacteria</taxon>
        <taxon>Pseudomonadati</taxon>
        <taxon>Pseudomonadota</taxon>
        <taxon>Gammaproteobacteria</taxon>
        <taxon>Thiotrichales</taxon>
        <taxon>Thiotrichaceae</taxon>
        <taxon>environmental samples</taxon>
    </lineage>
</organism>
<comment type="catalytic activity">
    <reaction evidence="3">
        <text>glycyl-tRNA(Ala) + H2O = tRNA(Ala) + glycine + H(+)</text>
        <dbReference type="Rhea" id="RHEA:53744"/>
        <dbReference type="Rhea" id="RHEA-COMP:9657"/>
        <dbReference type="Rhea" id="RHEA-COMP:13640"/>
        <dbReference type="ChEBI" id="CHEBI:15377"/>
        <dbReference type="ChEBI" id="CHEBI:15378"/>
        <dbReference type="ChEBI" id="CHEBI:57305"/>
        <dbReference type="ChEBI" id="CHEBI:78442"/>
        <dbReference type="ChEBI" id="CHEBI:78522"/>
    </reaction>
</comment>
<dbReference type="Pfam" id="PF02580">
    <property type="entry name" value="Tyr_Deacylase"/>
    <property type="match status" value="1"/>
</dbReference>
<dbReference type="EC" id="3.1.1.-" evidence="3"/>
<comment type="subcellular location">
    <subcellularLocation>
        <location evidence="3">Cytoplasm</location>
    </subcellularLocation>
</comment>
<dbReference type="HAMAP" id="MF_00518">
    <property type="entry name" value="Deacylase_Dtd"/>
    <property type="match status" value="1"/>
</dbReference>
<comment type="function">
    <text evidence="3">An aminoacyl-tRNA editing enzyme that deacylates mischarged D-aminoacyl-tRNAs. Also deacylates mischarged glycyl-tRNA(Ala), protecting cells against glycine mischarging by AlaRS. Acts via tRNA-based rather than protein-based catalysis; rejects L-amino acids rather than detecting D-amino acids in the active site. By recycling D-aminoacyl-tRNA to D-amino acids and free tRNA molecules, this enzyme counteracts the toxicity associated with the formation of D-aminoacyl-tRNA entities in vivo and helps enforce protein L-homochirality.</text>
</comment>
<dbReference type="GO" id="GO:0051500">
    <property type="term" value="F:D-tyrosyl-tRNA(Tyr) deacylase activity"/>
    <property type="evidence" value="ECO:0007669"/>
    <property type="project" value="TreeGrafter"/>
</dbReference>
<evidence type="ECO:0000256" key="1">
    <source>
        <dbReference type="ARBA" id="ARBA00009673"/>
    </source>
</evidence>
<keyword evidence="2 3" id="KW-0378">Hydrolase</keyword>
<proteinExistence type="inferred from homology"/>
<protein>
    <recommendedName>
        <fullName evidence="3">D-aminoacyl-tRNA deacylase</fullName>
        <shortName evidence="3">DTD</shortName>
        <ecNumber evidence="3">3.1.1.96</ecNumber>
    </recommendedName>
    <alternativeName>
        <fullName evidence="3">Gly-tRNA(Ala) deacylase</fullName>
        <ecNumber evidence="3">3.1.1.-</ecNumber>
    </alternativeName>
</protein>
<comment type="subunit">
    <text evidence="3">Homodimer.</text>
</comment>
<dbReference type="GO" id="GO:0005737">
    <property type="term" value="C:cytoplasm"/>
    <property type="evidence" value="ECO:0007669"/>
    <property type="project" value="UniProtKB-SubCell"/>
</dbReference>
<dbReference type="GO" id="GO:0000049">
    <property type="term" value="F:tRNA binding"/>
    <property type="evidence" value="ECO:0007669"/>
    <property type="project" value="UniProtKB-UniRule"/>
</dbReference>
<keyword evidence="3" id="KW-0963">Cytoplasm</keyword>
<dbReference type="GO" id="GO:0043908">
    <property type="term" value="F:Ser(Gly)-tRNA(Ala) hydrolase activity"/>
    <property type="evidence" value="ECO:0007669"/>
    <property type="project" value="UniProtKB-UniRule"/>
</dbReference>
<comment type="similarity">
    <text evidence="1 3">Belongs to the DTD family.</text>
</comment>
<reference evidence="4" key="1">
    <citation type="submission" date="2020-01" db="EMBL/GenBank/DDBJ databases">
        <authorList>
            <person name="Meier V. D."/>
            <person name="Meier V D."/>
        </authorList>
    </citation>
    <scope>NUCLEOTIDE SEQUENCE</scope>
    <source>
        <strain evidence="4">HLG_WM_MAG_07</strain>
    </source>
</reference>
<dbReference type="AlphaFoldDB" id="A0A6S6TIM8"/>
<name>A0A6S6TIM8_9GAMM</name>
<evidence type="ECO:0000313" key="4">
    <source>
        <dbReference type="EMBL" id="CAA6819145.1"/>
    </source>
</evidence>
<dbReference type="PANTHER" id="PTHR10472:SF5">
    <property type="entry name" value="D-AMINOACYL-TRNA DEACYLASE 1"/>
    <property type="match status" value="1"/>
</dbReference>
<dbReference type="EC" id="3.1.1.96" evidence="3"/>
<keyword evidence="3" id="KW-0694">RNA-binding</keyword>
<feature type="short sequence motif" description="Gly-cisPro motif, important for rejection of L-amino acids" evidence="3">
    <location>
        <begin position="137"/>
        <end position="138"/>
    </location>
</feature>
<dbReference type="GO" id="GO:0019478">
    <property type="term" value="P:D-amino acid catabolic process"/>
    <property type="evidence" value="ECO:0007669"/>
    <property type="project" value="UniProtKB-UniRule"/>
</dbReference>
<comment type="catalytic activity">
    <reaction evidence="3">
        <text>a D-aminoacyl-tRNA + H2O = a tRNA + a D-alpha-amino acid + H(+)</text>
        <dbReference type="Rhea" id="RHEA:13953"/>
        <dbReference type="Rhea" id="RHEA-COMP:10123"/>
        <dbReference type="Rhea" id="RHEA-COMP:10124"/>
        <dbReference type="ChEBI" id="CHEBI:15377"/>
        <dbReference type="ChEBI" id="CHEBI:15378"/>
        <dbReference type="ChEBI" id="CHEBI:59871"/>
        <dbReference type="ChEBI" id="CHEBI:78442"/>
        <dbReference type="ChEBI" id="CHEBI:79333"/>
        <dbReference type="EC" id="3.1.1.96"/>
    </reaction>
</comment>
<dbReference type="InterPro" id="IPR003732">
    <property type="entry name" value="Daa-tRNA_deacyls_DTD"/>
</dbReference>
<keyword evidence="3" id="KW-0820">tRNA-binding</keyword>
<gene>
    <name evidence="3" type="primary">dtd</name>
    <name evidence="4" type="ORF">HELGO_WM18629</name>
</gene>
<dbReference type="FunFam" id="3.50.80.10:FF:000001">
    <property type="entry name" value="D-aminoacyl-tRNA deacylase"/>
    <property type="match status" value="1"/>
</dbReference>
<accession>A0A6S6TIM8</accession>
<dbReference type="EMBL" id="CACVAY010000091">
    <property type="protein sequence ID" value="CAA6819145.1"/>
    <property type="molecule type" value="Genomic_DNA"/>
</dbReference>
<dbReference type="SUPFAM" id="SSF69500">
    <property type="entry name" value="DTD-like"/>
    <property type="match status" value="1"/>
</dbReference>
<dbReference type="PANTHER" id="PTHR10472">
    <property type="entry name" value="D-TYROSYL-TRNA TYR DEACYLASE"/>
    <property type="match status" value="1"/>
</dbReference>
<dbReference type="GO" id="GO:0106026">
    <property type="term" value="F:Gly-tRNA(Ala) deacylase activity"/>
    <property type="evidence" value="ECO:0007669"/>
    <property type="project" value="UniProtKB-UniRule"/>
</dbReference>